<comment type="caution">
    <text evidence="1">The sequence shown here is derived from an EMBL/GenBank/DDBJ whole genome shotgun (WGS) entry which is preliminary data.</text>
</comment>
<evidence type="ECO:0000313" key="1">
    <source>
        <dbReference type="EMBL" id="OQS01482.1"/>
    </source>
</evidence>
<accession>A0A1V9ZTX6</accession>
<dbReference type="Proteomes" id="UP000243579">
    <property type="component" value="Unassembled WGS sequence"/>
</dbReference>
<reference evidence="1 2" key="1">
    <citation type="journal article" date="2014" name="Genome Biol. Evol.">
        <title>The secreted proteins of Achlya hypogyna and Thraustotheca clavata identify the ancestral oomycete secretome and reveal gene acquisitions by horizontal gene transfer.</title>
        <authorList>
            <person name="Misner I."/>
            <person name="Blouin N."/>
            <person name="Leonard G."/>
            <person name="Richards T.A."/>
            <person name="Lane C.E."/>
        </authorList>
    </citation>
    <scope>NUCLEOTIDE SEQUENCE [LARGE SCALE GENOMIC DNA]</scope>
    <source>
        <strain evidence="1 2">ATCC 48635</strain>
    </source>
</reference>
<name>A0A1V9ZTX6_ACHHY</name>
<dbReference type="EMBL" id="JNBR01000006">
    <property type="protein sequence ID" value="OQS01482.1"/>
    <property type="molecule type" value="Genomic_DNA"/>
</dbReference>
<gene>
    <name evidence="1" type="ORF">ACHHYP_00700</name>
</gene>
<keyword evidence="2" id="KW-1185">Reference proteome</keyword>
<evidence type="ECO:0000313" key="2">
    <source>
        <dbReference type="Proteomes" id="UP000243579"/>
    </source>
</evidence>
<dbReference type="AlphaFoldDB" id="A0A1V9ZTX6"/>
<proteinExistence type="predicted"/>
<sequence length="301" mass="34913">MAGELQRTQRQVFYDVDDELLDDTPTETRRARLKLREAQRRHRQHHAEIVKDTQRQFQRLWMQLSRLRARKQASPPELSWKDIAEALRGDTDDALALNNALRQQLQHHHDLAAYMMAWVSASIGPTRAMSTQRSWRETTLLADPTSRQLGIQWIVNNIYFNLPRLMDRCGFPSSCETYIRRDVTVDGNTRFETVVKQRVENAPFHVAARAQRSIIDVTHNPEVGFVLETIDPDLRYVRFQYLYGNLVQNTIVKFVEEPGRLLVFTHAVQDDALFGAGGAATRYWSSWYVCLKAHSSIMCRA</sequence>
<protein>
    <submittedName>
        <fullName evidence="1">Uncharacterized protein</fullName>
    </submittedName>
</protein>
<organism evidence="1 2">
    <name type="scientific">Achlya hypogyna</name>
    <name type="common">Oomycete</name>
    <name type="synonym">Protoachlya hypogyna</name>
    <dbReference type="NCBI Taxonomy" id="1202772"/>
    <lineage>
        <taxon>Eukaryota</taxon>
        <taxon>Sar</taxon>
        <taxon>Stramenopiles</taxon>
        <taxon>Oomycota</taxon>
        <taxon>Saprolegniomycetes</taxon>
        <taxon>Saprolegniales</taxon>
        <taxon>Achlyaceae</taxon>
        <taxon>Achlya</taxon>
    </lineage>
</organism>